<sequence>MRINIPGALLVLVLGVSLGLRAQAPRPRVTLFQSEGFPSVDRGGLSDDALKEALQGLSCEVDATPETLSKRLQAGTDVLVLPYGSAFPLAAWEAIRAHLERGGGLVVLGGAPFHQPVLWQVDPGAEPGKPRGRWVLGRRQPTFARELLIGPAEELSAEGLGDPKLAIGSPWTTTGTRVWPRPSRTFALTVRFATRKDQPREDGSAGSREALLRPLLHMADADGTARACPLLEIDRLRGLGSGGRWVLAPSDAPLNASMVRACLLRALEGPSDLDVRPINACLEPGEWPRFRVNLHRPGAGAEAVPATIRAILRDGLGQEVAVGEASLAGPRDIRHAELVLRPAAPLPPGLYRLEAGIPGSNWRVESGVWVKDERLLKEGPALTASRDWLRLDGQVFPVIGTTYMASDVHRKFLFEPNPALWDRDFEAMQRQGVNFVRTGLWTAWDRLMLDPGALDDTALRALDAFVLTAAKHRMPLCFTFFAFLPPAFGGENPYLDSRALEGQKRLLALVASRYRGCPWVHYDLINEPSCAPADALWTNRPNLDRFEFSAWRIWVEAHLGTDPSLLRDLWLDGSEEVLGLPRVEELSQANFKEGKRPRKVRDFRIFTQELFARWASEMRGVLREAGGDVLVTVGQDEAGLLASPSQQLMAPSLDYTAIHTWWATDDLLWDCAAAKVPEKPMLAQETGLMRLEDVDGAPWRSPEEAARLLERKFAAAFGGRGTGAVEWAWNVNPYQPLENEAVIGFLRPDGTAKAETRVLRTFADFFAKAAPRLGDYAPDGVVLVYPQSRIFAGRPFGPDGAKRMVRVLADRFGLVPTLISDLALDASRLQGARLILVPMPEMLDEAAARALLKAQEAGALILVTGAVSGDAHGRLPEALRELGIVDAGRPLSLREPTPWGGWATFDGNLGERLRRSLAPDLKDPKARLWHEPLPLEFAREEEPLARLLGAALKAAGLPPAGTGGPAASRVLDAGDVSLVVCLNEAPVDVRRSVKVGGHSLEVPVAAGRTRLLLMDRSSGKVLAETPGAPLRVR</sequence>
<dbReference type="SUPFAM" id="SSF52317">
    <property type="entry name" value="Class I glutamine amidotransferase-like"/>
    <property type="match status" value="1"/>
</dbReference>
<evidence type="ECO:0008006" key="3">
    <source>
        <dbReference type="Google" id="ProtNLM"/>
    </source>
</evidence>
<organism evidence="1 2">
    <name type="scientific">Geothrix limicola</name>
    <dbReference type="NCBI Taxonomy" id="2927978"/>
    <lineage>
        <taxon>Bacteria</taxon>
        <taxon>Pseudomonadati</taxon>
        <taxon>Acidobacteriota</taxon>
        <taxon>Holophagae</taxon>
        <taxon>Holophagales</taxon>
        <taxon>Holophagaceae</taxon>
        <taxon>Geothrix</taxon>
    </lineage>
</organism>
<dbReference type="InterPro" id="IPR029062">
    <property type="entry name" value="Class_I_gatase-like"/>
</dbReference>
<dbReference type="Gene3D" id="3.20.20.80">
    <property type="entry name" value="Glycosidases"/>
    <property type="match status" value="1"/>
</dbReference>
<protein>
    <recommendedName>
        <fullName evidence="3">Glycoside hydrolase family 42 N-terminal domain-containing protein</fullName>
    </recommendedName>
</protein>
<gene>
    <name evidence="1" type="ORF">GETHLI_23260</name>
</gene>
<evidence type="ECO:0000313" key="1">
    <source>
        <dbReference type="EMBL" id="GLH73824.1"/>
    </source>
</evidence>
<dbReference type="EMBL" id="BSDE01000004">
    <property type="protein sequence ID" value="GLH73824.1"/>
    <property type="molecule type" value="Genomic_DNA"/>
</dbReference>
<dbReference type="RefSeq" id="WP_285575436.1">
    <property type="nucleotide sequence ID" value="NZ_BSDE01000004.1"/>
</dbReference>
<reference evidence="1 2" key="1">
    <citation type="journal article" date="2023" name="Antonie Van Leeuwenhoek">
        <title>Mesoterricola silvestris gen. nov., sp. nov., Mesoterricola sediminis sp. nov., Geothrix oryzae sp. nov., Geothrix edaphica sp. nov., Geothrix rubra sp. nov., and Geothrix limicola sp. nov., six novel members of Acidobacteriota isolated from soils.</title>
        <authorList>
            <person name="Itoh H."/>
            <person name="Sugisawa Y."/>
            <person name="Mise K."/>
            <person name="Xu Z."/>
            <person name="Kuniyasu M."/>
            <person name="Ushijima N."/>
            <person name="Kawano K."/>
            <person name="Kobayashi E."/>
            <person name="Shiratori Y."/>
            <person name="Masuda Y."/>
            <person name="Senoo K."/>
        </authorList>
    </citation>
    <scope>NUCLEOTIDE SEQUENCE [LARGE SCALE GENOMIC DNA]</scope>
    <source>
        <strain evidence="1 2">Red804</strain>
    </source>
</reference>
<name>A0ABQ5QG53_9BACT</name>
<dbReference type="SUPFAM" id="SSF51445">
    <property type="entry name" value="(Trans)glycosidases"/>
    <property type="match status" value="1"/>
</dbReference>
<dbReference type="Proteomes" id="UP001165069">
    <property type="component" value="Unassembled WGS sequence"/>
</dbReference>
<keyword evidence="2" id="KW-1185">Reference proteome</keyword>
<dbReference type="InterPro" id="IPR017853">
    <property type="entry name" value="GH"/>
</dbReference>
<accession>A0ABQ5QG53</accession>
<proteinExistence type="predicted"/>
<comment type="caution">
    <text evidence="1">The sequence shown here is derived from an EMBL/GenBank/DDBJ whole genome shotgun (WGS) entry which is preliminary data.</text>
</comment>
<evidence type="ECO:0000313" key="2">
    <source>
        <dbReference type="Proteomes" id="UP001165069"/>
    </source>
</evidence>